<organism evidence="5 6">
    <name type="scientific">Glutamicibacter ectropisis</name>
    <dbReference type="NCBI Taxonomy" id="3046593"/>
    <lineage>
        <taxon>Bacteria</taxon>
        <taxon>Bacillati</taxon>
        <taxon>Actinomycetota</taxon>
        <taxon>Actinomycetes</taxon>
        <taxon>Micrococcales</taxon>
        <taxon>Micrococcaceae</taxon>
        <taxon>Glutamicibacter</taxon>
    </lineage>
</organism>
<reference evidence="5 6" key="1">
    <citation type="submission" date="2023-05" db="EMBL/GenBank/DDBJ databases">
        <title>Glutamicibacter sp. B1, complete genome.</title>
        <authorList>
            <person name="Long Y.H."/>
            <person name="Fang T."/>
            <person name="Li X.Y."/>
        </authorList>
    </citation>
    <scope>NUCLEOTIDE SEQUENCE [LARGE SCALE GENOMIC DNA]</scope>
    <source>
        <strain evidence="5 6">B1</strain>
    </source>
</reference>
<dbReference type="EMBL" id="CP125942">
    <property type="protein sequence ID" value="XAO47587.1"/>
    <property type="molecule type" value="Genomic_DNA"/>
</dbReference>
<dbReference type="PANTHER" id="PTHR43792:SF8">
    <property type="entry name" value="[RIBOSOMAL PROTEIN US5]-ALANINE N-ACETYLTRANSFERASE"/>
    <property type="match status" value="1"/>
</dbReference>
<keyword evidence="6" id="KW-1185">Reference proteome</keyword>
<dbReference type="CDD" id="cd04301">
    <property type="entry name" value="NAT_SF"/>
    <property type="match status" value="1"/>
</dbReference>
<dbReference type="Pfam" id="PF13302">
    <property type="entry name" value="Acetyltransf_3"/>
    <property type="match status" value="1"/>
</dbReference>
<dbReference type="InterPro" id="IPR051531">
    <property type="entry name" value="N-acetyltransferase"/>
</dbReference>
<sequence length="185" mass="20225">MATGPRVDLTSFQLTDLEAVHTYTSNPEVCRYSLWGPNSLAETEAFLTDAMDARVGRVMAAVLFSGKVIGSTSIWVTDEIHGVGELGYTLNPEYWGQGLATEVAQLLITVGKERLGLNTVEATCDPRNTASIRVLEKSGFVFAERRALAGEPIRGRDESLVYVLNPLGTNENQDASFDHQNMETL</sequence>
<dbReference type="PANTHER" id="PTHR43792">
    <property type="entry name" value="GNAT FAMILY, PUTATIVE (AFU_ORTHOLOGUE AFUA_3G00765)-RELATED-RELATED"/>
    <property type="match status" value="1"/>
</dbReference>
<dbReference type="InterPro" id="IPR016181">
    <property type="entry name" value="Acyl_CoA_acyltransferase"/>
</dbReference>
<evidence type="ECO:0000259" key="4">
    <source>
        <dbReference type="PROSITE" id="PS51186"/>
    </source>
</evidence>
<comment type="similarity">
    <text evidence="3">Belongs to the acetyltransferase family. RimJ subfamily.</text>
</comment>
<evidence type="ECO:0000256" key="3">
    <source>
        <dbReference type="ARBA" id="ARBA00038502"/>
    </source>
</evidence>
<evidence type="ECO:0000256" key="2">
    <source>
        <dbReference type="ARBA" id="ARBA00023315"/>
    </source>
</evidence>
<dbReference type="KEGG" id="gey:QMQ05_10835"/>
<dbReference type="Proteomes" id="UP001486888">
    <property type="component" value="Chromosome"/>
</dbReference>
<dbReference type="SUPFAM" id="SSF55729">
    <property type="entry name" value="Acyl-CoA N-acyltransferases (Nat)"/>
    <property type="match status" value="1"/>
</dbReference>
<dbReference type="PROSITE" id="PS51186">
    <property type="entry name" value="GNAT"/>
    <property type="match status" value="1"/>
</dbReference>
<feature type="domain" description="N-acetyltransferase" evidence="4">
    <location>
        <begin position="7"/>
        <end position="167"/>
    </location>
</feature>
<protein>
    <submittedName>
        <fullName evidence="5">GNAT family N-acetyltransferase</fullName>
    </submittedName>
</protein>
<dbReference type="Gene3D" id="3.40.630.30">
    <property type="match status" value="1"/>
</dbReference>
<dbReference type="InterPro" id="IPR000182">
    <property type="entry name" value="GNAT_dom"/>
</dbReference>
<evidence type="ECO:0000313" key="6">
    <source>
        <dbReference type="Proteomes" id="UP001486888"/>
    </source>
</evidence>
<keyword evidence="1" id="KW-0808">Transferase</keyword>
<name>A0AAU6WJ46_9MICC</name>
<keyword evidence="2" id="KW-0012">Acyltransferase</keyword>
<dbReference type="GO" id="GO:0016747">
    <property type="term" value="F:acyltransferase activity, transferring groups other than amino-acyl groups"/>
    <property type="evidence" value="ECO:0007669"/>
    <property type="project" value="InterPro"/>
</dbReference>
<evidence type="ECO:0000256" key="1">
    <source>
        <dbReference type="ARBA" id="ARBA00022679"/>
    </source>
</evidence>
<dbReference type="AlphaFoldDB" id="A0AAU6WJ46"/>
<proteinExistence type="inferred from homology"/>
<gene>
    <name evidence="5" type="ORF">QMQ05_10835</name>
</gene>
<evidence type="ECO:0000313" key="5">
    <source>
        <dbReference type="EMBL" id="XAO47587.1"/>
    </source>
</evidence>
<accession>A0AAU6WJ46</accession>